<name>A0A818SW54_9BILA</name>
<feature type="non-terminal residue" evidence="1">
    <location>
        <position position="1"/>
    </location>
</feature>
<reference evidence="1" key="1">
    <citation type="submission" date="2021-02" db="EMBL/GenBank/DDBJ databases">
        <authorList>
            <person name="Nowell W R."/>
        </authorList>
    </citation>
    <scope>NUCLEOTIDE SEQUENCE</scope>
</reference>
<gene>
    <name evidence="1" type="ORF">KXQ929_LOCUS9500</name>
</gene>
<sequence>FTKQLLANLNGHAVPGKIVAIMGSSGAGISFNEEKKSNLNHM</sequence>
<dbReference type="Proteomes" id="UP000663868">
    <property type="component" value="Unassembled WGS sequence"/>
</dbReference>
<accession>A0A818SW54</accession>
<protein>
    <submittedName>
        <fullName evidence="1">Uncharacterized protein</fullName>
    </submittedName>
</protein>
<dbReference type="EMBL" id="CAJOBB010000433">
    <property type="protein sequence ID" value="CAF3678523.1"/>
    <property type="molecule type" value="Genomic_DNA"/>
</dbReference>
<comment type="caution">
    <text evidence="1">The sequence shown here is derived from an EMBL/GenBank/DDBJ whole genome shotgun (WGS) entry which is preliminary data.</text>
</comment>
<evidence type="ECO:0000313" key="2">
    <source>
        <dbReference type="Proteomes" id="UP000663868"/>
    </source>
</evidence>
<proteinExistence type="predicted"/>
<organism evidence="1 2">
    <name type="scientific">Adineta steineri</name>
    <dbReference type="NCBI Taxonomy" id="433720"/>
    <lineage>
        <taxon>Eukaryota</taxon>
        <taxon>Metazoa</taxon>
        <taxon>Spiralia</taxon>
        <taxon>Gnathifera</taxon>
        <taxon>Rotifera</taxon>
        <taxon>Eurotatoria</taxon>
        <taxon>Bdelloidea</taxon>
        <taxon>Adinetida</taxon>
        <taxon>Adinetidae</taxon>
        <taxon>Adineta</taxon>
    </lineage>
</organism>
<evidence type="ECO:0000313" key="1">
    <source>
        <dbReference type="EMBL" id="CAF3678523.1"/>
    </source>
</evidence>
<dbReference type="AlphaFoldDB" id="A0A818SW54"/>